<feature type="compositionally biased region" description="Low complexity" evidence="6">
    <location>
        <begin position="415"/>
        <end position="432"/>
    </location>
</feature>
<name>A0A9P4XYM2_CRYP1</name>
<feature type="transmembrane region" description="Helical" evidence="7">
    <location>
        <begin position="169"/>
        <end position="193"/>
    </location>
</feature>
<feature type="compositionally biased region" description="Pro residues" evidence="6">
    <location>
        <begin position="360"/>
        <end position="373"/>
    </location>
</feature>
<feature type="compositionally biased region" description="Gly residues" evidence="6">
    <location>
        <begin position="603"/>
        <end position="613"/>
    </location>
</feature>
<dbReference type="OrthoDB" id="5417887at2759"/>
<dbReference type="AlphaFoldDB" id="A0A9P4XYM2"/>
<evidence type="ECO:0000259" key="8">
    <source>
        <dbReference type="Pfam" id="PF20684"/>
    </source>
</evidence>
<comment type="caution">
    <text evidence="9">The sequence shown here is derived from an EMBL/GenBank/DDBJ whole genome shotgun (WGS) entry which is preliminary data.</text>
</comment>
<keyword evidence="4 7" id="KW-0472">Membrane</keyword>
<evidence type="ECO:0000256" key="1">
    <source>
        <dbReference type="ARBA" id="ARBA00004141"/>
    </source>
</evidence>
<dbReference type="PANTHER" id="PTHR33048">
    <property type="entry name" value="PTH11-LIKE INTEGRAL MEMBRANE PROTEIN (AFU_ORTHOLOGUE AFUA_5G11245)"/>
    <property type="match status" value="1"/>
</dbReference>
<keyword evidence="10" id="KW-1185">Reference proteome</keyword>
<feature type="transmembrane region" description="Helical" evidence="7">
    <location>
        <begin position="232"/>
        <end position="252"/>
    </location>
</feature>
<sequence length="650" mass="70030">MVPPWTGMSFYSFLSSAAQTTTTPSRLVLRGLTEGQAVLLTHIVTWALTIVAGIFLALRFFAIWYRRVGLVADDVFLAITWLQGREKVGTNPDTNTLQKVLVVFYSTTSSLELALGLGTTTQAINSLSYSSSSLLLLDNVARTLALTTAAWSKSALGISLLGLGRKRRALWALGVVIASVNMEAIGTTLAHWMRCKPVFGAWNDSANGTCWPRRVDSAIQISAQDKLTLGLASAYFAFCDLALVVVGVMLVWSSSLHRGEKVGASVLVALGLMAAAGAIATAVEISFLTDANFTTQNIHILLTAVIDPTLTILASSLPALRLLLPAYDRGRSSPKEFHLIQRQNDDDDMMMSKDIMPNQTPAPLPPPPPPVRPARPLSRHGLVGLVDIPDAALSMKDELSFYSGVGGVAMDQQRKQQQQQQQQRQQQQQQQRYYGGSGESMDYLLPGGGYWYNTYATMTPPVTANTRGFMSPSTGGGRSSNNSWQSDQVTLATPQRSPVTSAPPPPPPPPPPPALTMMTGMYPGHSHAPFGKLTTLEEEEGAASSARPSYVSTPRSSTYSAGNMVRYVEGIMGITTPTTTPTMENRGDDDGSDGRSEQQMQGRRGGGGGGGLGELLRPRDSPTLGQYGLDDEPRPRDLADDYFSRVDVKM</sequence>
<organism evidence="9 10">
    <name type="scientific">Cryphonectria parasitica (strain ATCC 38755 / EP155)</name>
    <dbReference type="NCBI Taxonomy" id="660469"/>
    <lineage>
        <taxon>Eukaryota</taxon>
        <taxon>Fungi</taxon>
        <taxon>Dikarya</taxon>
        <taxon>Ascomycota</taxon>
        <taxon>Pezizomycotina</taxon>
        <taxon>Sordariomycetes</taxon>
        <taxon>Sordariomycetidae</taxon>
        <taxon>Diaporthales</taxon>
        <taxon>Cryphonectriaceae</taxon>
        <taxon>Cryphonectria-Endothia species complex</taxon>
        <taxon>Cryphonectria</taxon>
    </lineage>
</organism>
<evidence type="ECO:0000256" key="7">
    <source>
        <dbReference type="SAM" id="Phobius"/>
    </source>
</evidence>
<feature type="domain" description="Rhodopsin" evidence="8">
    <location>
        <begin position="58"/>
        <end position="324"/>
    </location>
</feature>
<evidence type="ECO:0000256" key="6">
    <source>
        <dbReference type="SAM" id="MobiDB-lite"/>
    </source>
</evidence>
<accession>A0A9P4XYM2</accession>
<feature type="compositionally biased region" description="Polar residues" evidence="6">
    <location>
        <begin position="466"/>
        <end position="500"/>
    </location>
</feature>
<dbReference type="EMBL" id="MU032349">
    <property type="protein sequence ID" value="KAF3763408.1"/>
    <property type="molecule type" value="Genomic_DNA"/>
</dbReference>
<feature type="region of interest" description="Disordered" evidence="6">
    <location>
        <begin position="410"/>
        <end position="439"/>
    </location>
</feature>
<feature type="compositionally biased region" description="Basic and acidic residues" evidence="6">
    <location>
        <begin position="631"/>
        <end position="650"/>
    </location>
</feature>
<feature type="transmembrane region" description="Helical" evidence="7">
    <location>
        <begin position="37"/>
        <end position="58"/>
    </location>
</feature>
<dbReference type="PANTHER" id="PTHR33048:SF42">
    <property type="entry name" value="INTEGRAL MEMBRANE PROTEIN"/>
    <property type="match status" value="1"/>
</dbReference>
<evidence type="ECO:0000313" key="10">
    <source>
        <dbReference type="Proteomes" id="UP000803844"/>
    </source>
</evidence>
<gene>
    <name evidence="9" type="ORF">M406DRAFT_74024</name>
</gene>
<evidence type="ECO:0000256" key="4">
    <source>
        <dbReference type="ARBA" id="ARBA00023136"/>
    </source>
</evidence>
<reference evidence="9" key="1">
    <citation type="journal article" date="2020" name="Phytopathology">
        <title>Genome sequence of the chestnut blight fungus Cryphonectria parasitica EP155: A fundamental resource for an archetypical invasive plant pathogen.</title>
        <authorList>
            <person name="Crouch J.A."/>
            <person name="Dawe A."/>
            <person name="Aerts A."/>
            <person name="Barry K."/>
            <person name="Churchill A.C.L."/>
            <person name="Grimwood J."/>
            <person name="Hillman B."/>
            <person name="Milgroom M.G."/>
            <person name="Pangilinan J."/>
            <person name="Smith M."/>
            <person name="Salamov A."/>
            <person name="Schmutz J."/>
            <person name="Yadav J."/>
            <person name="Grigoriev I.V."/>
            <person name="Nuss D."/>
        </authorList>
    </citation>
    <scope>NUCLEOTIDE SEQUENCE</scope>
    <source>
        <strain evidence="9">EP155</strain>
    </source>
</reference>
<comment type="subcellular location">
    <subcellularLocation>
        <location evidence="1">Membrane</location>
        <topology evidence="1">Multi-pass membrane protein</topology>
    </subcellularLocation>
</comment>
<feature type="compositionally biased region" description="Basic and acidic residues" evidence="6">
    <location>
        <begin position="585"/>
        <end position="596"/>
    </location>
</feature>
<feature type="compositionally biased region" description="Pro residues" evidence="6">
    <location>
        <begin position="501"/>
        <end position="514"/>
    </location>
</feature>
<feature type="compositionally biased region" description="Low complexity" evidence="6">
    <location>
        <begin position="575"/>
        <end position="584"/>
    </location>
</feature>
<feature type="region of interest" description="Disordered" evidence="6">
    <location>
        <begin position="575"/>
        <end position="650"/>
    </location>
</feature>
<feature type="region of interest" description="Disordered" evidence="6">
    <location>
        <begin position="466"/>
        <end position="558"/>
    </location>
</feature>
<keyword evidence="2 7" id="KW-0812">Transmembrane</keyword>
<evidence type="ECO:0000256" key="2">
    <source>
        <dbReference type="ARBA" id="ARBA00022692"/>
    </source>
</evidence>
<dbReference type="Proteomes" id="UP000803844">
    <property type="component" value="Unassembled WGS sequence"/>
</dbReference>
<dbReference type="InterPro" id="IPR052337">
    <property type="entry name" value="SAT4-like"/>
</dbReference>
<dbReference type="Pfam" id="PF20684">
    <property type="entry name" value="Fung_rhodopsin"/>
    <property type="match status" value="1"/>
</dbReference>
<proteinExistence type="inferred from homology"/>
<dbReference type="RefSeq" id="XP_040774369.1">
    <property type="nucleotide sequence ID" value="XM_040925687.1"/>
</dbReference>
<feature type="region of interest" description="Disordered" evidence="6">
    <location>
        <begin position="344"/>
        <end position="375"/>
    </location>
</feature>
<dbReference type="GO" id="GO:0016020">
    <property type="term" value="C:membrane"/>
    <property type="evidence" value="ECO:0007669"/>
    <property type="project" value="UniProtKB-SubCell"/>
</dbReference>
<evidence type="ECO:0000256" key="3">
    <source>
        <dbReference type="ARBA" id="ARBA00022989"/>
    </source>
</evidence>
<dbReference type="InterPro" id="IPR049326">
    <property type="entry name" value="Rhodopsin_dom_fungi"/>
</dbReference>
<dbReference type="GeneID" id="63842816"/>
<evidence type="ECO:0000256" key="5">
    <source>
        <dbReference type="ARBA" id="ARBA00038359"/>
    </source>
</evidence>
<feature type="transmembrane region" description="Helical" evidence="7">
    <location>
        <begin position="264"/>
        <end position="288"/>
    </location>
</feature>
<evidence type="ECO:0000313" key="9">
    <source>
        <dbReference type="EMBL" id="KAF3763408.1"/>
    </source>
</evidence>
<comment type="similarity">
    <text evidence="5">Belongs to the SAT4 family.</text>
</comment>
<keyword evidence="3 7" id="KW-1133">Transmembrane helix</keyword>
<feature type="compositionally biased region" description="Polar residues" evidence="6">
    <location>
        <begin position="546"/>
        <end position="558"/>
    </location>
</feature>
<protein>
    <recommendedName>
        <fullName evidence="8">Rhodopsin domain-containing protein</fullName>
    </recommendedName>
</protein>